<feature type="compositionally biased region" description="Basic and acidic residues" evidence="3">
    <location>
        <begin position="359"/>
        <end position="372"/>
    </location>
</feature>
<name>A0A6A6H323_VIRVR</name>
<feature type="compositionally biased region" description="Basic and acidic residues" evidence="3">
    <location>
        <begin position="150"/>
        <end position="170"/>
    </location>
</feature>
<feature type="compositionally biased region" description="Basic and acidic residues" evidence="3">
    <location>
        <begin position="438"/>
        <end position="452"/>
    </location>
</feature>
<protein>
    <recommendedName>
        <fullName evidence="4">RED-like N-terminal domain-containing protein</fullName>
    </recommendedName>
</protein>
<dbReference type="PANTHER" id="PTHR12765">
    <property type="entry name" value="RED PROTEIN IK FACTOR CYTOKINE IK"/>
    <property type="match status" value="1"/>
</dbReference>
<feature type="compositionally biased region" description="Acidic residues" evidence="3">
    <location>
        <begin position="337"/>
        <end position="351"/>
    </location>
</feature>
<feature type="region of interest" description="Disordered" evidence="3">
    <location>
        <begin position="1"/>
        <end position="41"/>
    </location>
</feature>
<dbReference type="Pfam" id="PF07808">
    <property type="entry name" value="RED_N"/>
    <property type="match status" value="1"/>
</dbReference>
<feature type="compositionally biased region" description="Acidic residues" evidence="3">
    <location>
        <begin position="314"/>
        <end position="324"/>
    </location>
</feature>
<dbReference type="OrthoDB" id="3366823at2759"/>
<evidence type="ECO:0000256" key="2">
    <source>
        <dbReference type="ARBA" id="ARBA00023242"/>
    </source>
</evidence>
<evidence type="ECO:0000259" key="4">
    <source>
        <dbReference type="Pfam" id="PF07808"/>
    </source>
</evidence>
<evidence type="ECO:0000313" key="5">
    <source>
        <dbReference type="EMBL" id="KAF2232382.1"/>
    </source>
</evidence>
<dbReference type="InterPro" id="IPR012916">
    <property type="entry name" value="RED_N"/>
</dbReference>
<reference evidence="5" key="1">
    <citation type="journal article" date="2020" name="Stud. Mycol.">
        <title>101 Dothideomycetes genomes: a test case for predicting lifestyles and emergence of pathogens.</title>
        <authorList>
            <person name="Haridas S."/>
            <person name="Albert R."/>
            <person name="Binder M."/>
            <person name="Bloem J."/>
            <person name="Labutti K."/>
            <person name="Salamov A."/>
            <person name="Andreopoulos B."/>
            <person name="Baker S."/>
            <person name="Barry K."/>
            <person name="Bills G."/>
            <person name="Bluhm B."/>
            <person name="Cannon C."/>
            <person name="Castanera R."/>
            <person name="Culley D."/>
            <person name="Daum C."/>
            <person name="Ezra D."/>
            <person name="Gonzalez J."/>
            <person name="Henrissat B."/>
            <person name="Kuo A."/>
            <person name="Liang C."/>
            <person name="Lipzen A."/>
            <person name="Lutzoni F."/>
            <person name="Magnuson J."/>
            <person name="Mondo S."/>
            <person name="Nolan M."/>
            <person name="Ohm R."/>
            <person name="Pangilinan J."/>
            <person name="Park H.-J."/>
            <person name="Ramirez L."/>
            <person name="Alfaro M."/>
            <person name="Sun H."/>
            <person name="Tritt A."/>
            <person name="Yoshinaga Y."/>
            <person name="Zwiers L.-H."/>
            <person name="Turgeon B."/>
            <person name="Goodwin S."/>
            <person name="Spatafora J."/>
            <person name="Crous P."/>
            <person name="Grigoriev I."/>
        </authorList>
    </citation>
    <scope>NUCLEOTIDE SEQUENCE</scope>
    <source>
        <strain evidence="5">Tuck. ex Michener</strain>
    </source>
</reference>
<dbReference type="Proteomes" id="UP000800092">
    <property type="component" value="Unassembled WGS sequence"/>
</dbReference>
<keyword evidence="2" id="KW-0539">Nucleus</keyword>
<evidence type="ECO:0000313" key="6">
    <source>
        <dbReference type="Proteomes" id="UP000800092"/>
    </source>
</evidence>
<dbReference type="EMBL" id="ML991816">
    <property type="protein sequence ID" value="KAF2232382.1"/>
    <property type="molecule type" value="Genomic_DNA"/>
</dbReference>
<feature type="compositionally biased region" description="Basic and acidic residues" evidence="3">
    <location>
        <begin position="248"/>
        <end position="260"/>
    </location>
</feature>
<accession>A0A6A6H323</accession>
<sequence>MNNEQFRRLVSDTPARSKDGTNQNSKSPAVSLGSRMRSAIPMTPRVVKGSTGIDFTRQVAERDAASRPIKKFRSSVPKGSKLAAGYHDRTKDRNGEEEDDKAKRIRALEETFKLGQIDQELFEKLRDEIAGGDIGSTHLIKGLDRKLLERVRRGEDVSRPDPGSESKDQSTEDPSADIDDELEQLEKQESTPKVKQKAIKKSEMAPPPLVAGAKRNRDAILAELKAARKTAAQAKEASRPSLGPKFRKIGDTDTQARIERDAQGREVLITVDEDGNVKRKVRRAKVEGNEIVEAPVPINNTTPIGMEVPQPPPEPEEEEEDDIFEGIGTDYNPLAGLEDEDEDTSDSEEGSESPNGVEQRPRADSKEKDSVPSKDGSPVSAAAADKLPKSNNYFSNTSSSVDPAKTLDPMQDPTILAALKKVQKMKPVDEDSDLGAGEDPRSPNDEDHEREARIRRRAAMLATADRDLEDMDMGFGSSRFGDAEEAEEGGKVKLSEWKGAGGNDDDEGEGENRGGKKRKRGSKKKKGDKNSAADVMKVIESRKK</sequence>
<evidence type="ECO:0000256" key="3">
    <source>
        <dbReference type="SAM" id="MobiDB-lite"/>
    </source>
</evidence>
<gene>
    <name evidence="5" type="ORF">EV356DRAFT_568806</name>
</gene>
<organism evidence="5 6">
    <name type="scientific">Viridothelium virens</name>
    <name type="common">Speckled blister lichen</name>
    <name type="synonym">Trypethelium virens</name>
    <dbReference type="NCBI Taxonomy" id="1048519"/>
    <lineage>
        <taxon>Eukaryota</taxon>
        <taxon>Fungi</taxon>
        <taxon>Dikarya</taxon>
        <taxon>Ascomycota</taxon>
        <taxon>Pezizomycotina</taxon>
        <taxon>Dothideomycetes</taxon>
        <taxon>Dothideomycetes incertae sedis</taxon>
        <taxon>Trypetheliales</taxon>
        <taxon>Trypetheliaceae</taxon>
        <taxon>Viridothelium</taxon>
    </lineage>
</organism>
<dbReference type="AlphaFoldDB" id="A0A6A6H323"/>
<comment type="subcellular location">
    <subcellularLocation>
        <location evidence="1">Nucleus</location>
    </subcellularLocation>
</comment>
<feature type="region of interest" description="Disordered" evidence="3">
    <location>
        <begin position="293"/>
        <end position="544"/>
    </location>
</feature>
<feature type="domain" description="RED-like N-terminal" evidence="4">
    <location>
        <begin position="79"/>
        <end position="196"/>
    </location>
</feature>
<feature type="compositionally biased region" description="Acidic residues" evidence="3">
    <location>
        <begin position="174"/>
        <end position="183"/>
    </location>
</feature>
<feature type="compositionally biased region" description="Basic and acidic residues" evidence="3">
    <location>
        <begin position="1"/>
        <end position="19"/>
    </location>
</feature>
<proteinExistence type="predicted"/>
<feature type="region of interest" description="Disordered" evidence="3">
    <location>
        <begin position="64"/>
        <end position="101"/>
    </location>
</feature>
<feature type="region of interest" description="Disordered" evidence="3">
    <location>
        <begin position="150"/>
        <end position="214"/>
    </location>
</feature>
<feature type="region of interest" description="Disordered" evidence="3">
    <location>
        <begin position="231"/>
        <end position="260"/>
    </location>
</feature>
<keyword evidence="6" id="KW-1185">Reference proteome</keyword>
<dbReference type="GO" id="GO:0005634">
    <property type="term" value="C:nucleus"/>
    <property type="evidence" value="ECO:0007669"/>
    <property type="project" value="UniProtKB-SubCell"/>
</dbReference>
<feature type="compositionally biased region" description="Basic residues" evidence="3">
    <location>
        <begin position="515"/>
        <end position="527"/>
    </location>
</feature>
<feature type="compositionally biased region" description="Polar residues" evidence="3">
    <location>
        <begin position="389"/>
        <end position="401"/>
    </location>
</feature>
<feature type="compositionally biased region" description="Basic and acidic residues" evidence="3">
    <location>
        <begin position="86"/>
        <end position="101"/>
    </location>
</feature>
<evidence type="ECO:0000256" key="1">
    <source>
        <dbReference type="ARBA" id="ARBA00004123"/>
    </source>
</evidence>
<dbReference type="InterPro" id="IPR039896">
    <property type="entry name" value="Red-like"/>
</dbReference>